<dbReference type="RefSeq" id="WP_215625116.1">
    <property type="nucleotide sequence ID" value="NZ_CP067089.2"/>
</dbReference>
<proteinExistence type="predicted"/>
<protein>
    <recommendedName>
        <fullName evidence="4">DUF5666 domain-containing protein</fullName>
    </recommendedName>
</protein>
<dbReference type="EMBL" id="CP067089">
    <property type="protein sequence ID" value="QQO07810.1"/>
    <property type="molecule type" value="Genomic_DNA"/>
</dbReference>
<name>A0A7T7XK75_9SPIR</name>
<dbReference type="KEGG" id="bhc:JFL75_12765"/>
<dbReference type="Proteomes" id="UP000595917">
    <property type="component" value="Chromosome"/>
</dbReference>
<evidence type="ECO:0008006" key="4">
    <source>
        <dbReference type="Google" id="ProtNLM"/>
    </source>
</evidence>
<keyword evidence="1" id="KW-0732">Signal</keyword>
<organism evidence="2 3">
    <name type="scientific">Breznakiella homolactica</name>
    <dbReference type="NCBI Taxonomy" id="2798577"/>
    <lineage>
        <taxon>Bacteria</taxon>
        <taxon>Pseudomonadati</taxon>
        <taxon>Spirochaetota</taxon>
        <taxon>Spirochaetia</taxon>
        <taxon>Spirochaetales</taxon>
        <taxon>Breznakiellaceae</taxon>
        <taxon>Breznakiella</taxon>
    </lineage>
</organism>
<dbReference type="AlphaFoldDB" id="A0A7T7XK75"/>
<evidence type="ECO:0000256" key="1">
    <source>
        <dbReference type="SAM" id="SignalP"/>
    </source>
</evidence>
<keyword evidence="3" id="KW-1185">Reference proteome</keyword>
<evidence type="ECO:0000313" key="2">
    <source>
        <dbReference type="EMBL" id="QQO07810.1"/>
    </source>
</evidence>
<feature type="signal peptide" evidence="1">
    <location>
        <begin position="1"/>
        <end position="20"/>
    </location>
</feature>
<feature type="chain" id="PRO_5031137824" description="DUF5666 domain-containing protein" evidence="1">
    <location>
        <begin position="21"/>
        <end position="126"/>
    </location>
</feature>
<sequence>MKKLITIGIIALTMTASAFAGWGGPGRGPSSFGMPEAGQNGSDLVSVTITGTLASVNGNLAIQSGGATYYVKGLNRLMNTVPGLVVGVNVTLQGYSSVIMDSGVSTGQYFKAEQVTFNGKTYGVMY</sequence>
<gene>
    <name evidence="2" type="ORF">JFL75_12765</name>
</gene>
<accession>A0A7T7XK75</accession>
<evidence type="ECO:0000313" key="3">
    <source>
        <dbReference type="Proteomes" id="UP000595917"/>
    </source>
</evidence>
<reference evidence="2" key="1">
    <citation type="submission" date="2021-01" db="EMBL/GenBank/DDBJ databases">
        <title>Description of Breznakiella homolactica.</title>
        <authorList>
            <person name="Song Y."/>
            <person name="Brune A."/>
        </authorList>
    </citation>
    <scope>NUCLEOTIDE SEQUENCE</scope>
    <source>
        <strain evidence="2">RmG30</strain>
    </source>
</reference>